<gene>
    <name evidence="2" type="ORF">CB5_LOCUS14955</name>
</gene>
<feature type="transmembrane region" description="Helical" evidence="1">
    <location>
        <begin position="6"/>
        <end position="26"/>
    </location>
</feature>
<name>A0A6V7PLN8_ANACO</name>
<accession>A0A6V7PLN8</accession>
<protein>
    <submittedName>
        <fullName evidence="2">Uncharacterized protein</fullName>
    </submittedName>
</protein>
<dbReference type="EMBL" id="LR862149">
    <property type="protein sequence ID" value="CAD1831744.1"/>
    <property type="molecule type" value="Genomic_DNA"/>
</dbReference>
<keyword evidence="1" id="KW-0812">Transmembrane</keyword>
<evidence type="ECO:0000256" key="1">
    <source>
        <dbReference type="SAM" id="Phobius"/>
    </source>
</evidence>
<sequence length="113" mass="12421">MWSQWLLVLVGCCIPYLLIWLVGLVLRISDLAGRLDSVDLGSRQHIDSLVMCFDLVDRGSALYALVSGFGLGTGFSRFFYSSPSSACGTHWEGRHVYMFSPPHYFLGIAGGEG</sequence>
<proteinExistence type="predicted"/>
<organism evidence="2">
    <name type="scientific">Ananas comosus var. bracteatus</name>
    <name type="common">red pineapple</name>
    <dbReference type="NCBI Taxonomy" id="296719"/>
    <lineage>
        <taxon>Eukaryota</taxon>
        <taxon>Viridiplantae</taxon>
        <taxon>Streptophyta</taxon>
        <taxon>Embryophyta</taxon>
        <taxon>Tracheophyta</taxon>
        <taxon>Spermatophyta</taxon>
        <taxon>Magnoliopsida</taxon>
        <taxon>Liliopsida</taxon>
        <taxon>Poales</taxon>
        <taxon>Bromeliaceae</taxon>
        <taxon>Bromelioideae</taxon>
        <taxon>Ananas</taxon>
    </lineage>
</organism>
<evidence type="ECO:0000313" key="2">
    <source>
        <dbReference type="EMBL" id="CAD1831744.1"/>
    </source>
</evidence>
<keyword evidence="1" id="KW-1133">Transmembrane helix</keyword>
<keyword evidence="1" id="KW-0472">Membrane</keyword>
<dbReference type="AlphaFoldDB" id="A0A6V7PLN8"/>
<reference evidence="2" key="1">
    <citation type="submission" date="2020-07" db="EMBL/GenBank/DDBJ databases">
        <authorList>
            <person name="Lin J."/>
        </authorList>
    </citation>
    <scope>NUCLEOTIDE SEQUENCE</scope>
</reference>